<feature type="region of interest" description="Disordered" evidence="1">
    <location>
        <begin position="1"/>
        <end position="24"/>
    </location>
</feature>
<name>A0A1Z5KF07_FISSO</name>
<protein>
    <recommendedName>
        <fullName evidence="2">DUF6824 domain-containing protein</fullName>
    </recommendedName>
</protein>
<organism evidence="3 4">
    <name type="scientific">Fistulifera solaris</name>
    <name type="common">Oleaginous diatom</name>
    <dbReference type="NCBI Taxonomy" id="1519565"/>
    <lineage>
        <taxon>Eukaryota</taxon>
        <taxon>Sar</taxon>
        <taxon>Stramenopiles</taxon>
        <taxon>Ochrophyta</taxon>
        <taxon>Bacillariophyta</taxon>
        <taxon>Bacillariophyceae</taxon>
        <taxon>Bacillariophycidae</taxon>
        <taxon>Naviculales</taxon>
        <taxon>Naviculaceae</taxon>
        <taxon>Fistulifera</taxon>
    </lineage>
</organism>
<dbReference type="Pfam" id="PF20710">
    <property type="entry name" value="DUF6824"/>
    <property type="match status" value="1"/>
</dbReference>
<evidence type="ECO:0000256" key="1">
    <source>
        <dbReference type="SAM" id="MobiDB-lite"/>
    </source>
</evidence>
<evidence type="ECO:0000313" key="4">
    <source>
        <dbReference type="Proteomes" id="UP000198406"/>
    </source>
</evidence>
<proteinExistence type="predicted"/>
<evidence type="ECO:0000259" key="2">
    <source>
        <dbReference type="Pfam" id="PF20710"/>
    </source>
</evidence>
<dbReference type="EMBL" id="BDSP01000213">
    <property type="protein sequence ID" value="GAX24715.1"/>
    <property type="molecule type" value="Genomic_DNA"/>
</dbReference>
<accession>A0A1Z5KF07</accession>
<comment type="caution">
    <text evidence="3">The sequence shown here is derived from an EMBL/GenBank/DDBJ whole genome shotgun (WGS) entry which is preliminary data.</text>
</comment>
<dbReference type="OrthoDB" id="48671at2759"/>
<reference evidence="3 4" key="1">
    <citation type="journal article" date="2015" name="Plant Cell">
        <title>Oil accumulation by the oleaginous diatom Fistulifera solaris as revealed by the genome and transcriptome.</title>
        <authorList>
            <person name="Tanaka T."/>
            <person name="Maeda Y."/>
            <person name="Veluchamy A."/>
            <person name="Tanaka M."/>
            <person name="Abida H."/>
            <person name="Marechal E."/>
            <person name="Bowler C."/>
            <person name="Muto M."/>
            <person name="Sunaga Y."/>
            <person name="Tanaka M."/>
            <person name="Yoshino T."/>
            <person name="Taniguchi T."/>
            <person name="Fukuda Y."/>
            <person name="Nemoto M."/>
            <person name="Matsumoto M."/>
            <person name="Wong P.S."/>
            <person name="Aburatani S."/>
            <person name="Fujibuchi W."/>
        </authorList>
    </citation>
    <scope>NUCLEOTIDE SEQUENCE [LARGE SCALE GENOMIC DNA]</scope>
    <source>
        <strain evidence="3 4">JPCC DA0580</strain>
    </source>
</reference>
<evidence type="ECO:0000313" key="3">
    <source>
        <dbReference type="EMBL" id="GAX24715.1"/>
    </source>
</evidence>
<feature type="domain" description="DUF6824" evidence="2">
    <location>
        <begin position="35"/>
        <end position="121"/>
    </location>
</feature>
<dbReference type="InParanoid" id="A0A1Z5KF07"/>
<dbReference type="Proteomes" id="UP000198406">
    <property type="component" value="Unassembled WGS sequence"/>
</dbReference>
<keyword evidence="4" id="KW-1185">Reference proteome</keyword>
<sequence>MIVKEARQMERTEDVKARSKKDIDTEPFEQPALNDVLCGKDKTYGIHPGNQRFREMIDSFVEVYKGIHSKQDKMKITRTIVAVMKQRYNTRFIKRVKWNGIDMWEQISDAIARDKVSHALRFAANMKRGHRHTGSNKKLEDHCRENEDPVKHTFQTFRGSLLQGYETAYKNCYPNQFDFTHPHFTDFQQCLRRDALLGGMGLSQQFDAQCLPEEPLFRLKFQRSTSNESRDGHLLDIEPTPLIDPNRQSFVLQQQSSLGNIEALLNSMRSEDFQLLLQDDNEKEWV</sequence>
<dbReference type="AlphaFoldDB" id="A0A1Z5KF07"/>
<gene>
    <name evidence="3" type="ORF">FisN_4Hh273</name>
</gene>
<dbReference type="InterPro" id="IPR049227">
    <property type="entry name" value="DUF6824"/>
</dbReference>